<organism evidence="2 3">
    <name type="scientific">Symbiochloris irregularis</name>
    <dbReference type="NCBI Taxonomy" id="706552"/>
    <lineage>
        <taxon>Eukaryota</taxon>
        <taxon>Viridiplantae</taxon>
        <taxon>Chlorophyta</taxon>
        <taxon>core chlorophytes</taxon>
        <taxon>Trebouxiophyceae</taxon>
        <taxon>Trebouxiales</taxon>
        <taxon>Trebouxiaceae</taxon>
        <taxon>Symbiochloris</taxon>
    </lineage>
</organism>
<accession>A0AAW1NPD9</accession>
<reference evidence="2 3" key="1">
    <citation type="journal article" date="2024" name="Nat. Commun.">
        <title>Phylogenomics reveals the evolutionary origins of lichenization in chlorophyte algae.</title>
        <authorList>
            <person name="Puginier C."/>
            <person name="Libourel C."/>
            <person name="Otte J."/>
            <person name="Skaloud P."/>
            <person name="Haon M."/>
            <person name="Grisel S."/>
            <person name="Petersen M."/>
            <person name="Berrin J.G."/>
            <person name="Delaux P.M."/>
            <person name="Dal Grande F."/>
            <person name="Keller J."/>
        </authorList>
    </citation>
    <scope>NUCLEOTIDE SEQUENCE [LARGE SCALE GENOMIC DNA]</scope>
    <source>
        <strain evidence="2 3">SAG 2036</strain>
    </source>
</reference>
<dbReference type="Proteomes" id="UP001465755">
    <property type="component" value="Unassembled WGS sequence"/>
</dbReference>
<evidence type="ECO:0000256" key="1">
    <source>
        <dbReference type="SAM" id="MobiDB-lite"/>
    </source>
</evidence>
<comment type="caution">
    <text evidence="2">The sequence shown here is derived from an EMBL/GenBank/DDBJ whole genome shotgun (WGS) entry which is preliminary data.</text>
</comment>
<sequence>MPSTWSARGKRLLKTLSCAHKSYSTQVDQDEDVFKSERPAVGPLEAHLMAQGWRKFSAVQRHTGRSASNNRTSAGMPRNEDSTTRLGPCTCGPSLQLSAIRVRSPNTVGLQAAGKSLGFSLNARSKASRATFNDDLKGMDSSRTSS</sequence>
<dbReference type="EMBL" id="JALJOQ010000148">
    <property type="protein sequence ID" value="KAK9793718.1"/>
    <property type="molecule type" value="Genomic_DNA"/>
</dbReference>
<proteinExistence type="predicted"/>
<feature type="region of interest" description="Disordered" evidence="1">
    <location>
        <begin position="60"/>
        <end position="87"/>
    </location>
</feature>
<protein>
    <submittedName>
        <fullName evidence="2">Uncharacterized protein</fullName>
    </submittedName>
</protein>
<dbReference type="AlphaFoldDB" id="A0AAW1NPD9"/>
<keyword evidence="3" id="KW-1185">Reference proteome</keyword>
<gene>
    <name evidence="2" type="ORF">WJX73_009367</name>
</gene>
<evidence type="ECO:0000313" key="2">
    <source>
        <dbReference type="EMBL" id="KAK9793718.1"/>
    </source>
</evidence>
<name>A0AAW1NPD9_9CHLO</name>
<evidence type="ECO:0000313" key="3">
    <source>
        <dbReference type="Proteomes" id="UP001465755"/>
    </source>
</evidence>